<proteinExistence type="predicted"/>
<dbReference type="InterPro" id="IPR051084">
    <property type="entry name" value="H+-coupled_symporters"/>
</dbReference>
<evidence type="ECO:0000259" key="9">
    <source>
        <dbReference type="PROSITE" id="PS50850"/>
    </source>
</evidence>
<dbReference type="PROSITE" id="PS00216">
    <property type="entry name" value="SUGAR_TRANSPORT_1"/>
    <property type="match status" value="1"/>
</dbReference>
<dbReference type="EMBL" id="BAABBR010000001">
    <property type="protein sequence ID" value="GAA4038139.1"/>
    <property type="molecule type" value="Genomic_DNA"/>
</dbReference>
<comment type="caution">
    <text evidence="10">The sequence shown here is derived from an EMBL/GenBank/DDBJ whole genome shotgun (WGS) entry which is preliminary data.</text>
</comment>
<dbReference type="InterPro" id="IPR005828">
    <property type="entry name" value="MFS_sugar_transport-like"/>
</dbReference>
<evidence type="ECO:0000313" key="11">
    <source>
        <dbReference type="Proteomes" id="UP001424459"/>
    </source>
</evidence>
<dbReference type="InterPro" id="IPR005829">
    <property type="entry name" value="Sugar_transporter_CS"/>
</dbReference>
<dbReference type="CDD" id="cd17367">
    <property type="entry name" value="MFS_KgtP"/>
    <property type="match status" value="1"/>
</dbReference>
<feature type="transmembrane region" description="Helical" evidence="8">
    <location>
        <begin position="101"/>
        <end position="122"/>
    </location>
</feature>
<feature type="transmembrane region" description="Helical" evidence="8">
    <location>
        <begin position="201"/>
        <end position="220"/>
    </location>
</feature>
<dbReference type="InterPro" id="IPR020846">
    <property type="entry name" value="MFS_dom"/>
</dbReference>
<dbReference type="Pfam" id="PF00083">
    <property type="entry name" value="Sugar_tr"/>
    <property type="match status" value="1"/>
</dbReference>
<feature type="domain" description="Major facilitator superfamily (MFS) profile" evidence="9">
    <location>
        <begin position="29"/>
        <end position="436"/>
    </location>
</feature>
<keyword evidence="5" id="KW-0769">Symport</keyword>
<evidence type="ECO:0000256" key="3">
    <source>
        <dbReference type="ARBA" id="ARBA00022475"/>
    </source>
</evidence>
<dbReference type="Gene3D" id="1.20.1250.20">
    <property type="entry name" value="MFS general substrate transporter like domains"/>
    <property type="match status" value="1"/>
</dbReference>
<feature type="transmembrane region" description="Helical" evidence="8">
    <location>
        <begin position="414"/>
        <end position="432"/>
    </location>
</feature>
<dbReference type="Proteomes" id="UP001424459">
    <property type="component" value="Unassembled WGS sequence"/>
</dbReference>
<dbReference type="PANTHER" id="PTHR43528">
    <property type="entry name" value="ALPHA-KETOGLUTARATE PERMEASE"/>
    <property type="match status" value="1"/>
</dbReference>
<sequence length="444" mass="47609">MSHPSTAKPSAIASPGNASAVSTRMRLKAIVGGATGNLVEWYDWYAYAAFTLYFAPHFFPSADPTAQLLGAAAVFAVGFFMRPLGAWIMGIYADRRGRKSGLALSVTLMCAGSLMIAVSPTYQQAGLVAPAVLLVARLLQGLSVGGEYGASATYLSEMAGRKRRGFFSSFQYVTLIGGQLTAIGVLLVLQATMSEAALEDWGWRIPFAIGAVLAIVVFWIRRGLAETQSFTKARATDAPASSALALFRHHPREAVTVMLLTAGGTLAFYAYSIYMQKFLVNTSGFDRETASRINGASLFLFMLLQPLAGALSDRVGRKPLLIGFGVAGVVGTYPLFATLETTRDPWMAFALVMVGLVIVTGYTAINAVVKAELFPAHIRALGVALPYALANTLFGGTAEYVALRFKDAGWERGFYWYVTAVIAASLVVYLRMKDTRDSSAIAED</sequence>
<protein>
    <submittedName>
        <fullName evidence="10">MFS transporter</fullName>
    </submittedName>
</protein>
<evidence type="ECO:0000256" key="7">
    <source>
        <dbReference type="ARBA" id="ARBA00023136"/>
    </source>
</evidence>
<feature type="transmembrane region" description="Helical" evidence="8">
    <location>
        <begin position="68"/>
        <end position="89"/>
    </location>
</feature>
<keyword evidence="7 8" id="KW-0472">Membrane</keyword>
<dbReference type="SUPFAM" id="SSF103473">
    <property type="entry name" value="MFS general substrate transporter"/>
    <property type="match status" value="1"/>
</dbReference>
<feature type="transmembrane region" description="Helical" evidence="8">
    <location>
        <begin position="293"/>
        <end position="312"/>
    </location>
</feature>
<accession>A0ABP7U992</accession>
<name>A0ABP7U992_9SPHN</name>
<dbReference type="PROSITE" id="PS50850">
    <property type="entry name" value="MFS"/>
    <property type="match status" value="1"/>
</dbReference>
<feature type="transmembrane region" description="Helical" evidence="8">
    <location>
        <begin position="128"/>
        <end position="150"/>
    </location>
</feature>
<evidence type="ECO:0000256" key="4">
    <source>
        <dbReference type="ARBA" id="ARBA00022692"/>
    </source>
</evidence>
<evidence type="ECO:0000256" key="2">
    <source>
        <dbReference type="ARBA" id="ARBA00022448"/>
    </source>
</evidence>
<keyword evidence="4 8" id="KW-0812">Transmembrane</keyword>
<feature type="transmembrane region" description="Helical" evidence="8">
    <location>
        <begin position="319"/>
        <end position="336"/>
    </location>
</feature>
<reference evidence="11" key="1">
    <citation type="journal article" date="2019" name="Int. J. Syst. Evol. Microbiol.">
        <title>The Global Catalogue of Microorganisms (GCM) 10K type strain sequencing project: providing services to taxonomists for standard genome sequencing and annotation.</title>
        <authorList>
            <consortium name="The Broad Institute Genomics Platform"/>
            <consortium name="The Broad Institute Genome Sequencing Center for Infectious Disease"/>
            <person name="Wu L."/>
            <person name="Ma J."/>
        </authorList>
    </citation>
    <scope>NUCLEOTIDE SEQUENCE [LARGE SCALE GENOMIC DNA]</scope>
    <source>
        <strain evidence="11">JCM 17564</strain>
    </source>
</reference>
<feature type="transmembrane region" description="Helical" evidence="8">
    <location>
        <begin position="348"/>
        <end position="369"/>
    </location>
</feature>
<keyword evidence="3" id="KW-1003">Cell membrane</keyword>
<dbReference type="PROSITE" id="PS00217">
    <property type="entry name" value="SUGAR_TRANSPORT_2"/>
    <property type="match status" value="1"/>
</dbReference>
<evidence type="ECO:0000256" key="1">
    <source>
        <dbReference type="ARBA" id="ARBA00004651"/>
    </source>
</evidence>
<feature type="transmembrane region" description="Helical" evidence="8">
    <location>
        <begin position="254"/>
        <end position="273"/>
    </location>
</feature>
<feature type="transmembrane region" description="Helical" evidence="8">
    <location>
        <begin position="381"/>
        <end position="402"/>
    </location>
</feature>
<keyword evidence="6 8" id="KW-1133">Transmembrane helix</keyword>
<dbReference type="InterPro" id="IPR036259">
    <property type="entry name" value="MFS_trans_sf"/>
</dbReference>
<keyword evidence="2" id="KW-0813">Transport</keyword>
<evidence type="ECO:0000313" key="10">
    <source>
        <dbReference type="EMBL" id="GAA4038139.1"/>
    </source>
</evidence>
<organism evidence="10 11">
    <name type="scientific">Sphingomonas rosea</name>
    <dbReference type="NCBI Taxonomy" id="335605"/>
    <lineage>
        <taxon>Bacteria</taxon>
        <taxon>Pseudomonadati</taxon>
        <taxon>Pseudomonadota</taxon>
        <taxon>Alphaproteobacteria</taxon>
        <taxon>Sphingomonadales</taxon>
        <taxon>Sphingomonadaceae</taxon>
        <taxon>Sphingomonas</taxon>
    </lineage>
</organism>
<evidence type="ECO:0000256" key="5">
    <source>
        <dbReference type="ARBA" id="ARBA00022847"/>
    </source>
</evidence>
<dbReference type="PANTHER" id="PTHR43528:SF5">
    <property type="entry name" value="PROLINE_BETAINE TRANSPORTER"/>
    <property type="match status" value="1"/>
</dbReference>
<evidence type="ECO:0000256" key="6">
    <source>
        <dbReference type="ARBA" id="ARBA00022989"/>
    </source>
</evidence>
<dbReference type="RefSeq" id="WP_425567273.1">
    <property type="nucleotide sequence ID" value="NZ_BAABBR010000001.1"/>
</dbReference>
<keyword evidence="11" id="KW-1185">Reference proteome</keyword>
<evidence type="ECO:0000256" key="8">
    <source>
        <dbReference type="SAM" id="Phobius"/>
    </source>
</evidence>
<comment type="subcellular location">
    <subcellularLocation>
        <location evidence="1">Cell membrane</location>
        <topology evidence="1">Multi-pass membrane protein</topology>
    </subcellularLocation>
</comment>
<gene>
    <name evidence="10" type="ORF">GCM10022281_18590</name>
</gene>
<feature type="transmembrane region" description="Helical" evidence="8">
    <location>
        <begin position="170"/>
        <end position="189"/>
    </location>
</feature>